<feature type="transmembrane region" description="Helical" evidence="3">
    <location>
        <begin position="388"/>
        <end position="410"/>
    </location>
</feature>
<dbReference type="Gene3D" id="3.40.50.2000">
    <property type="entry name" value="Glycogen Phosphorylase B"/>
    <property type="match status" value="2"/>
</dbReference>
<dbReference type="OrthoDB" id="734129at2759"/>
<feature type="domain" description="Glycosyl transferase family 1" evidence="4">
    <location>
        <begin position="185"/>
        <end position="332"/>
    </location>
</feature>
<keyword evidence="3" id="KW-0812">Transmembrane</keyword>
<keyword evidence="6" id="KW-0808">Transferase</keyword>
<accession>M5FQZ7</accession>
<gene>
    <name evidence="6" type="ORF">DACRYDRAFT_23975</name>
</gene>
<dbReference type="EMBL" id="JH795870">
    <property type="protein sequence ID" value="EJT99450.1"/>
    <property type="molecule type" value="Genomic_DNA"/>
</dbReference>
<evidence type="ECO:0000313" key="6">
    <source>
        <dbReference type="EMBL" id="EJT99450.1"/>
    </source>
</evidence>
<keyword evidence="7" id="KW-1185">Reference proteome</keyword>
<keyword evidence="3" id="KW-1133">Transmembrane helix</keyword>
<dbReference type="HOGENOM" id="CLU_009583_19_0_1"/>
<dbReference type="PANTHER" id="PTHR45871">
    <property type="entry name" value="N-ACETYLGLUCOSAMINYL-PHOSPHATIDYLINOSITOL BIOSYNTHETIC PROTEIN"/>
    <property type="match status" value="1"/>
</dbReference>
<feature type="domain" description="PIGA GPI anchor biosynthesis" evidence="5">
    <location>
        <begin position="40"/>
        <end position="130"/>
    </location>
</feature>
<comment type="function">
    <text evidence="1">Catalytic subunit in the complex catalyzing the transfer of N-acetylglucosamine from UDP-N-acetylglucosamine to phosphatidylinositol, the first step of GPI biosynthesis.</text>
</comment>
<dbReference type="GO" id="GO:0006506">
    <property type="term" value="P:GPI anchor biosynthetic process"/>
    <property type="evidence" value="ECO:0007669"/>
    <property type="project" value="InterPro"/>
</dbReference>
<keyword evidence="3" id="KW-0472">Membrane</keyword>
<dbReference type="SUPFAM" id="SSF53756">
    <property type="entry name" value="UDP-Glycosyltransferase/glycogen phosphorylase"/>
    <property type="match status" value="1"/>
</dbReference>
<keyword evidence="2" id="KW-0328">Glycosyltransferase</keyword>
<dbReference type="STRING" id="1858805.M5FQZ7"/>
<sequence length="452" mass="50449">MHIAMVSDFFHPAVGGVENHIYNLSINLLNLNHTVIVITHAYADRVGVRWLLPHLKVYYVPLPPLPKNQVTLPNFFTFLPYLRSILLREHIQLVHAHGALSSLGQEALLHAHLMGVRTVFTDHSLFGFDDAASILTNKLLEGALRCVDAVVCVSHTGWENTVLRARLEPSKAHVIPNAIVPSDFEPSSTPPPTEPITIVVISRLVYRKGIDLLISAAPRICAMYPDVRFIVGGDGPKLTALEQTRETHMLQDRILLLGSVRHSDVRSVLTRGHIFLNTSLTESFGISILEAASCGLFIVSTRVGGVPEVLPADLVEFANPDSDDVIRALEHAISLVRQGGRDSHAVHARVKQLYDWARVAKLTEEVYENVLASEPYSLWESMVRTSQLGMFAGPIYLIILVVDCFWFFILSKLVPYDEQLDGVHVEWDKTRWEEARRLSTAPDERALMGYSS</sequence>
<protein>
    <submittedName>
        <fullName evidence="6">Glycosyltransferase family 4 protein</fullName>
    </submittedName>
</protein>
<reference evidence="6 7" key="1">
    <citation type="journal article" date="2012" name="Science">
        <title>The Paleozoic origin of enzymatic lignin decomposition reconstructed from 31 fungal genomes.</title>
        <authorList>
            <person name="Floudas D."/>
            <person name="Binder M."/>
            <person name="Riley R."/>
            <person name="Barry K."/>
            <person name="Blanchette R.A."/>
            <person name="Henrissat B."/>
            <person name="Martinez A.T."/>
            <person name="Otillar R."/>
            <person name="Spatafora J.W."/>
            <person name="Yadav J.S."/>
            <person name="Aerts A."/>
            <person name="Benoit I."/>
            <person name="Boyd A."/>
            <person name="Carlson A."/>
            <person name="Copeland A."/>
            <person name="Coutinho P.M."/>
            <person name="de Vries R.P."/>
            <person name="Ferreira P."/>
            <person name="Findley K."/>
            <person name="Foster B."/>
            <person name="Gaskell J."/>
            <person name="Glotzer D."/>
            <person name="Gorecki P."/>
            <person name="Heitman J."/>
            <person name="Hesse C."/>
            <person name="Hori C."/>
            <person name="Igarashi K."/>
            <person name="Jurgens J.A."/>
            <person name="Kallen N."/>
            <person name="Kersten P."/>
            <person name="Kohler A."/>
            <person name="Kuees U."/>
            <person name="Kumar T.K.A."/>
            <person name="Kuo A."/>
            <person name="LaButti K."/>
            <person name="Larrondo L.F."/>
            <person name="Lindquist E."/>
            <person name="Ling A."/>
            <person name="Lombard V."/>
            <person name="Lucas S."/>
            <person name="Lundell T."/>
            <person name="Martin R."/>
            <person name="McLaughlin D.J."/>
            <person name="Morgenstern I."/>
            <person name="Morin E."/>
            <person name="Murat C."/>
            <person name="Nagy L.G."/>
            <person name="Nolan M."/>
            <person name="Ohm R.A."/>
            <person name="Patyshakuliyeva A."/>
            <person name="Rokas A."/>
            <person name="Ruiz-Duenas F.J."/>
            <person name="Sabat G."/>
            <person name="Salamov A."/>
            <person name="Samejima M."/>
            <person name="Schmutz J."/>
            <person name="Slot J.C."/>
            <person name="St John F."/>
            <person name="Stenlid J."/>
            <person name="Sun H."/>
            <person name="Sun S."/>
            <person name="Syed K."/>
            <person name="Tsang A."/>
            <person name="Wiebenga A."/>
            <person name="Young D."/>
            <person name="Pisabarro A."/>
            <person name="Eastwood D.C."/>
            <person name="Martin F."/>
            <person name="Cullen D."/>
            <person name="Grigoriev I.V."/>
            <person name="Hibbett D.S."/>
        </authorList>
    </citation>
    <scope>NUCLEOTIDE SEQUENCE [LARGE SCALE GENOMIC DNA]</scope>
    <source>
        <strain evidence="6 7">DJM-731 SS1</strain>
    </source>
</reference>
<dbReference type="OMA" id="SHFWMSG"/>
<evidence type="ECO:0000313" key="7">
    <source>
        <dbReference type="Proteomes" id="UP000030653"/>
    </source>
</evidence>
<proteinExistence type="predicted"/>
<evidence type="ECO:0000259" key="5">
    <source>
        <dbReference type="Pfam" id="PF08288"/>
    </source>
</evidence>
<dbReference type="Proteomes" id="UP000030653">
    <property type="component" value="Unassembled WGS sequence"/>
</dbReference>
<evidence type="ECO:0000256" key="2">
    <source>
        <dbReference type="ARBA" id="ARBA00022676"/>
    </source>
</evidence>
<dbReference type="PANTHER" id="PTHR45871:SF1">
    <property type="entry name" value="PHOSPHATIDYLINOSITOL N-ACETYLGLUCOSAMINYLTRANSFERASE SUBUNIT A"/>
    <property type="match status" value="1"/>
</dbReference>
<dbReference type="RefSeq" id="XP_040626348.1">
    <property type="nucleotide sequence ID" value="XM_040773491.1"/>
</dbReference>
<evidence type="ECO:0000256" key="1">
    <source>
        <dbReference type="ARBA" id="ARBA00003265"/>
    </source>
</evidence>
<dbReference type="GO" id="GO:0000506">
    <property type="term" value="C:glycosylphosphatidylinositol-N-acetylglucosaminyltransferase (GPI-GnT) complex"/>
    <property type="evidence" value="ECO:0007669"/>
    <property type="project" value="TreeGrafter"/>
</dbReference>
<dbReference type="InterPro" id="IPR013234">
    <property type="entry name" value="PIGA_GPI_anchor_biosynthesis"/>
</dbReference>
<dbReference type="Pfam" id="PF00534">
    <property type="entry name" value="Glycos_transf_1"/>
    <property type="match status" value="1"/>
</dbReference>
<dbReference type="GO" id="GO:0017176">
    <property type="term" value="F:phosphatidylinositol N-acetylglucosaminyltransferase activity"/>
    <property type="evidence" value="ECO:0007669"/>
    <property type="project" value="TreeGrafter"/>
</dbReference>
<name>M5FQZ7_DACPD</name>
<evidence type="ECO:0000256" key="3">
    <source>
        <dbReference type="SAM" id="Phobius"/>
    </source>
</evidence>
<dbReference type="Pfam" id="PF08288">
    <property type="entry name" value="PIGA"/>
    <property type="match status" value="1"/>
</dbReference>
<organism evidence="6 7">
    <name type="scientific">Dacryopinax primogenitus (strain DJM 731)</name>
    <name type="common">Brown rot fungus</name>
    <dbReference type="NCBI Taxonomy" id="1858805"/>
    <lineage>
        <taxon>Eukaryota</taxon>
        <taxon>Fungi</taxon>
        <taxon>Dikarya</taxon>
        <taxon>Basidiomycota</taxon>
        <taxon>Agaricomycotina</taxon>
        <taxon>Dacrymycetes</taxon>
        <taxon>Dacrymycetales</taxon>
        <taxon>Dacrymycetaceae</taxon>
        <taxon>Dacryopinax</taxon>
    </lineage>
</organism>
<dbReference type="GeneID" id="63688553"/>
<evidence type="ECO:0000259" key="4">
    <source>
        <dbReference type="Pfam" id="PF00534"/>
    </source>
</evidence>
<dbReference type="InterPro" id="IPR001296">
    <property type="entry name" value="Glyco_trans_1"/>
</dbReference>
<dbReference type="AlphaFoldDB" id="M5FQZ7"/>